<dbReference type="RefSeq" id="XP_007774215.1">
    <property type="nucleotide sequence ID" value="XM_007776025.1"/>
</dbReference>
<evidence type="ECO:0000256" key="2">
    <source>
        <dbReference type="ARBA" id="ARBA00022448"/>
    </source>
</evidence>
<dbReference type="GO" id="GO:0022857">
    <property type="term" value="F:transmembrane transporter activity"/>
    <property type="evidence" value="ECO:0007669"/>
    <property type="project" value="InterPro"/>
</dbReference>
<feature type="region of interest" description="Disordered" evidence="6">
    <location>
        <begin position="526"/>
        <end position="554"/>
    </location>
</feature>
<evidence type="ECO:0000313" key="9">
    <source>
        <dbReference type="Proteomes" id="UP000053558"/>
    </source>
</evidence>
<comment type="subcellular location">
    <subcellularLocation>
        <location evidence="1">Membrane</location>
        <topology evidence="1">Multi-pass membrane protein</topology>
    </subcellularLocation>
</comment>
<feature type="transmembrane region" description="Helical" evidence="7">
    <location>
        <begin position="325"/>
        <end position="345"/>
    </location>
</feature>
<organism evidence="8 9">
    <name type="scientific">Coniophora puteana (strain RWD-64-598)</name>
    <name type="common">Brown rot fungus</name>
    <dbReference type="NCBI Taxonomy" id="741705"/>
    <lineage>
        <taxon>Eukaryota</taxon>
        <taxon>Fungi</taxon>
        <taxon>Dikarya</taxon>
        <taxon>Basidiomycota</taxon>
        <taxon>Agaricomycotina</taxon>
        <taxon>Agaricomycetes</taxon>
        <taxon>Agaricomycetidae</taxon>
        <taxon>Boletales</taxon>
        <taxon>Coniophorineae</taxon>
        <taxon>Coniophoraceae</taxon>
        <taxon>Coniophora</taxon>
    </lineage>
</organism>
<keyword evidence="4 7" id="KW-1133">Transmembrane helix</keyword>
<evidence type="ECO:0000256" key="6">
    <source>
        <dbReference type="SAM" id="MobiDB-lite"/>
    </source>
</evidence>
<dbReference type="PANTHER" id="PTHR45649:SF6">
    <property type="entry name" value="GABA-SPECIFIC PERMEASE"/>
    <property type="match status" value="1"/>
</dbReference>
<dbReference type="PANTHER" id="PTHR45649">
    <property type="entry name" value="AMINO-ACID PERMEASE BAT1"/>
    <property type="match status" value="1"/>
</dbReference>
<name>A0A5M3M989_CONPW</name>
<keyword evidence="5 7" id="KW-0472">Membrane</keyword>
<feature type="transmembrane region" description="Helical" evidence="7">
    <location>
        <begin position="40"/>
        <end position="59"/>
    </location>
</feature>
<dbReference type="KEGG" id="cput:CONPUDRAFT_131733"/>
<feature type="transmembrane region" description="Helical" evidence="7">
    <location>
        <begin position="376"/>
        <end position="396"/>
    </location>
</feature>
<accession>A0A5M3M989</accession>
<feature type="transmembrane region" description="Helical" evidence="7">
    <location>
        <begin position="231"/>
        <end position="250"/>
    </location>
</feature>
<keyword evidence="9" id="KW-1185">Reference proteome</keyword>
<keyword evidence="3 7" id="KW-0812">Transmembrane</keyword>
<dbReference type="Pfam" id="PF13520">
    <property type="entry name" value="AA_permease_2"/>
    <property type="match status" value="1"/>
</dbReference>
<protein>
    <submittedName>
        <fullName evidence="8">APC amino acid permease</fullName>
    </submittedName>
</protein>
<dbReference type="AlphaFoldDB" id="A0A5M3M989"/>
<reference evidence="9" key="1">
    <citation type="journal article" date="2012" name="Science">
        <title>The Paleozoic origin of enzymatic lignin decomposition reconstructed from 31 fungal genomes.</title>
        <authorList>
            <person name="Floudas D."/>
            <person name="Binder M."/>
            <person name="Riley R."/>
            <person name="Barry K."/>
            <person name="Blanchette R.A."/>
            <person name="Henrissat B."/>
            <person name="Martinez A.T."/>
            <person name="Otillar R."/>
            <person name="Spatafora J.W."/>
            <person name="Yadav J.S."/>
            <person name="Aerts A."/>
            <person name="Benoit I."/>
            <person name="Boyd A."/>
            <person name="Carlson A."/>
            <person name="Copeland A."/>
            <person name="Coutinho P.M."/>
            <person name="de Vries R.P."/>
            <person name="Ferreira P."/>
            <person name="Findley K."/>
            <person name="Foster B."/>
            <person name="Gaskell J."/>
            <person name="Glotzer D."/>
            <person name="Gorecki P."/>
            <person name="Heitman J."/>
            <person name="Hesse C."/>
            <person name="Hori C."/>
            <person name="Igarashi K."/>
            <person name="Jurgens J.A."/>
            <person name="Kallen N."/>
            <person name="Kersten P."/>
            <person name="Kohler A."/>
            <person name="Kuees U."/>
            <person name="Kumar T.K.A."/>
            <person name="Kuo A."/>
            <person name="LaButti K."/>
            <person name="Larrondo L.F."/>
            <person name="Lindquist E."/>
            <person name="Ling A."/>
            <person name="Lombard V."/>
            <person name="Lucas S."/>
            <person name="Lundell T."/>
            <person name="Martin R."/>
            <person name="McLaughlin D.J."/>
            <person name="Morgenstern I."/>
            <person name="Morin E."/>
            <person name="Murat C."/>
            <person name="Nagy L.G."/>
            <person name="Nolan M."/>
            <person name="Ohm R.A."/>
            <person name="Patyshakuliyeva A."/>
            <person name="Rokas A."/>
            <person name="Ruiz-Duenas F.J."/>
            <person name="Sabat G."/>
            <person name="Salamov A."/>
            <person name="Samejima M."/>
            <person name="Schmutz J."/>
            <person name="Slot J.C."/>
            <person name="St John F."/>
            <person name="Stenlid J."/>
            <person name="Sun H."/>
            <person name="Sun S."/>
            <person name="Syed K."/>
            <person name="Tsang A."/>
            <person name="Wiebenga A."/>
            <person name="Young D."/>
            <person name="Pisabarro A."/>
            <person name="Eastwood D.C."/>
            <person name="Martin F."/>
            <person name="Cullen D."/>
            <person name="Grigoriev I.V."/>
            <person name="Hibbett D.S."/>
        </authorList>
    </citation>
    <scope>NUCLEOTIDE SEQUENCE [LARGE SCALE GENOMIC DNA]</scope>
    <source>
        <strain evidence="9">RWD-64-598 SS2</strain>
    </source>
</reference>
<sequence length="554" mass="59111">MDLSTAFPEKETRPKETDEEVLAKLGYKQELKRNFSPFEIFGVSFGVIGVVPSVASVLFNSVPNGGPVAMVWGWIFTFPFMMCIALGIAELASANPTSGGLYYWTYSLASPECRNFLSWIVGYANTIGTSTAVASVDWAFAVQVTAAASMGTNQRYAPTLPQTFGVYVAIILLHGLVCTFGTRILARLQALWILLNVILCLAIIIVLPITTPAEYRNTAAHVFGNFTNESGWPAGFAFILSFLAPLWTVGGYDSSVHMSEEAANATSAVPWATVWSVISGTLLGWAINIVLAFYMGPSLSAVLDTPIGQPMAQIFYTSIGPTGALALWSTIIVAQFMMGCNVLLVGSRQAFAFSRDGALPFSRYLYRLDRRTKTPVATVWMIVGLALLLGLLSFAGSAAIGAVFTIVVAANYVAYIIPLATRFVFAGRNGFTPGPFTLGCMSLPVTAVAVTWMVFMIVIFFFPTAPGPDAQDVNYTVVVLGGTMALVVAWYYCPVYGGVHWFRGPIANVGVGTGSDAEVVVVEGGGGSKDVEAGSTSAVGSLRRAELQRSEKAG</sequence>
<feature type="transmembrane region" description="Helical" evidence="7">
    <location>
        <begin position="71"/>
        <end position="89"/>
    </location>
</feature>
<feature type="transmembrane region" description="Helical" evidence="7">
    <location>
        <begin position="271"/>
        <end position="295"/>
    </location>
</feature>
<evidence type="ECO:0000256" key="4">
    <source>
        <dbReference type="ARBA" id="ARBA00022989"/>
    </source>
</evidence>
<dbReference type="Gene3D" id="1.20.1740.10">
    <property type="entry name" value="Amino acid/polyamine transporter I"/>
    <property type="match status" value="1"/>
</dbReference>
<evidence type="ECO:0000256" key="3">
    <source>
        <dbReference type="ARBA" id="ARBA00022692"/>
    </source>
</evidence>
<evidence type="ECO:0000256" key="7">
    <source>
        <dbReference type="SAM" id="Phobius"/>
    </source>
</evidence>
<dbReference type="GeneID" id="19200367"/>
<dbReference type="OMA" id="TFHERYN"/>
<dbReference type="EMBL" id="JH711588">
    <property type="protein sequence ID" value="EIW75496.1"/>
    <property type="molecule type" value="Genomic_DNA"/>
</dbReference>
<feature type="transmembrane region" description="Helical" evidence="7">
    <location>
        <begin position="473"/>
        <end position="493"/>
    </location>
</feature>
<feature type="transmembrane region" description="Helical" evidence="7">
    <location>
        <begin position="402"/>
        <end position="424"/>
    </location>
</feature>
<comment type="caution">
    <text evidence="8">The sequence shown here is derived from an EMBL/GenBank/DDBJ whole genome shotgun (WGS) entry which is preliminary data.</text>
</comment>
<dbReference type="PIRSF" id="PIRSF006060">
    <property type="entry name" value="AA_transporter"/>
    <property type="match status" value="1"/>
</dbReference>
<proteinExistence type="predicted"/>
<feature type="transmembrane region" description="Helical" evidence="7">
    <location>
        <begin position="164"/>
        <end position="186"/>
    </location>
</feature>
<dbReference type="Proteomes" id="UP000053558">
    <property type="component" value="Unassembled WGS sequence"/>
</dbReference>
<feature type="transmembrane region" description="Helical" evidence="7">
    <location>
        <begin position="436"/>
        <end position="461"/>
    </location>
</feature>
<evidence type="ECO:0000313" key="8">
    <source>
        <dbReference type="EMBL" id="EIW75496.1"/>
    </source>
</evidence>
<feature type="transmembrane region" description="Helical" evidence="7">
    <location>
        <begin position="193"/>
        <end position="211"/>
    </location>
</feature>
<gene>
    <name evidence="8" type="ORF">CONPUDRAFT_131733</name>
</gene>
<evidence type="ECO:0000256" key="5">
    <source>
        <dbReference type="ARBA" id="ARBA00023136"/>
    </source>
</evidence>
<keyword evidence="2" id="KW-0813">Transport</keyword>
<dbReference type="GO" id="GO:0016020">
    <property type="term" value="C:membrane"/>
    <property type="evidence" value="ECO:0007669"/>
    <property type="project" value="UniProtKB-SubCell"/>
</dbReference>
<evidence type="ECO:0000256" key="1">
    <source>
        <dbReference type="ARBA" id="ARBA00004141"/>
    </source>
</evidence>
<feature type="compositionally biased region" description="Basic and acidic residues" evidence="6">
    <location>
        <begin position="543"/>
        <end position="554"/>
    </location>
</feature>
<dbReference type="InterPro" id="IPR002293">
    <property type="entry name" value="AA/rel_permease1"/>
</dbReference>
<dbReference type="OrthoDB" id="4476201at2759"/>